<organism evidence="1 2">
    <name type="scientific">Palleniella muris</name>
    <dbReference type="NCBI Taxonomy" id="3038145"/>
    <lineage>
        <taxon>Bacteria</taxon>
        <taxon>Pseudomonadati</taxon>
        <taxon>Bacteroidota</taxon>
        <taxon>Bacteroidia</taxon>
        <taxon>Bacteroidales</taxon>
        <taxon>Prevotellaceae</taxon>
        <taxon>Palleniella</taxon>
    </lineage>
</organism>
<dbReference type="EMBL" id="SRZC01000001">
    <property type="protein sequence ID" value="TGX84233.1"/>
    <property type="molecule type" value="Genomic_DNA"/>
</dbReference>
<gene>
    <name evidence="1" type="ORF">E5358_00945</name>
</gene>
<dbReference type="Proteomes" id="UP000308886">
    <property type="component" value="Unassembled WGS sequence"/>
</dbReference>
<accession>A0AC61QU79</accession>
<sequence length="856" mass="96030">MNKRFYNILLALLPAFPAMAQDSFWPEAKPEAKPFARWWWMGSAVDKENLNYLIPEYGRAGIGGLEITPIYGVQGNDANDIPFLSKRWMEMLDHCNKVGARAGVKIDMNTGTGWPFGGPLVTKEDAACKAAFDKDGKLIVGRTGQKVKRAAPGGEGWVMDHFDRGAVERYLDRFTKAFEENGVAYPHNFFNDSYEVYGASWTPALLEEFKKRRGYDLRKHEQLLRKVFDTKNEAAQALKIDENSEENRRIISDYRQTLGELLLENFTQTWTAWAHKHGSLTRNQAHGSPANLIDIYASVDIPECEGFGLSQFGIKGLRRDSLVRKNFSDLSMLKYASSAAHISGKNLVSAESFTWLTEHFRTSLSQCKPEIDLFMTAGINHMYFHGITYSPQEAAWPGWKFYASVDMSPTNSIWHDAPEMFRYITRCQSFMQWGQPDNDFLVYLPIYDMWQENGGGLLLFDIHKMDRLAPKFIASINSIVSKGYDCDYISDNFVSKLSLHDGKLRTEAGVEYSALVVPGVKLMPHETAAKLLALAKQGAKIIFLDQFPEDVPGYGKLKARRKLFGSIAKELPNHCLTSLDAANVIPEEMKSRYGLSAIRRKNATGHHYFISSLQPKGVSDWVRLAVPADGIALFNPMNGEVKKAITRKNGNATEVLLHLESGESCILQTYNAKADMPSDLKNDVVYAPSATTVSLDKGWTVAFPSLNKEFKIDTPSSWTTLGDAQVDSLAGSGVYTTEFEVADATGEWQLDLGDVRESARVKINGEYVGTLWAVPYKINVGKYLKEGKNTIELEVTNLPANRIAALDRKGVQWRKFKEINLVDLNYKKTGYAHWQLMESGLNGAPRLTKLNTVNPK</sequence>
<evidence type="ECO:0000313" key="2">
    <source>
        <dbReference type="Proteomes" id="UP000308886"/>
    </source>
</evidence>
<comment type="caution">
    <text evidence="1">The sequence shown here is derived from an EMBL/GenBank/DDBJ whole genome shotgun (WGS) entry which is preliminary data.</text>
</comment>
<proteinExistence type="predicted"/>
<keyword evidence="1" id="KW-0378">Hydrolase</keyword>
<reference evidence="1" key="1">
    <citation type="submission" date="2019-04" db="EMBL/GenBank/DDBJ databases">
        <title>Microbes associate with the intestines of laboratory mice.</title>
        <authorList>
            <person name="Navarre W."/>
            <person name="Wong E."/>
            <person name="Huang K."/>
            <person name="Tropini C."/>
            <person name="Ng K."/>
            <person name="Yu B."/>
        </authorList>
    </citation>
    <scope>NUCLEOTIDE SEQUENCE</scope>
    <source>
        <strain evidence="1">NM73_A23</strain>
    </source>
</reference>
<evidence type="ECO:0000313" key="1">
    <source>
        <dbReference type="EMBL" id="TGX84233.1"/>
    </source>
</evidence>
<name>A0AC61QU79_9BACT</name>
<keyword evidence="2" id="KW-1185">Reference proteome</keyword>
<protein>
    <submittedName>
        <fullName evidence="1">Glycosyl hydrolase family 2</fullName>
    </submittedName>
</protein>